<dbReference type="InterPro" id="IPR039425">
    <property type="entry name" value="RNA_pol_sigma-70-like"/>
</dbReference>
<evidence type="ECO:0000256" key="1">
    <source>
        <dbReference type="ARBA" id="ARBA00010641"/>
    </source>
</evidence>
<keyword evidence="4" id="KW-0238">DNA-binding</keyword>
<dbReference type="InterPro" id="IPR013325">
    <property type="entry name" value="RNA_pol_sigma_r2"/>
</dbReference>
<keyword evidence="5" id="KW-0804">Transcription</keyword>
<feature type="domain" description="RNA polymerase sigma-70 region 2" evidence="6">
    <location>
        <begin position="18"/>
        <end position="82"/>
    </location>
</feature>
<accession>A0A8J7KQD9</accession>
<dbReference type="Proteomes" id="UP000622552">
    <property type="component" value="Unassembled WGS sequence"/>
</dbReference>
<evidence type="ECO:0000313" key="9">
    <source>
        <dbReference type="Proteomes" id="UP000622552"/>
    </source>
</evidence>
<dbReference type="CDD" id="cd06171">
    <property type="entry name" value="Sigma70_r4"/>
    <property type="match status" value="1"/>
</dbReference>
<keyword evidence="2" id="KW-0805">Transcription regulation</keyword>
<keyword evidence="3" id="KW-0731">Sigma factor</keyword>
<comment type="caution">
    <text evidence="8">The sequence shown here is derived from an EMBL/GenBank/DDBJ whole genome shotgun (WGS) entry which is preliminary data.</text>
</comment>
<comment type="similarity">
    <text evidence="1">Belongs to the sigma-70 factor family. ECF subfamily.</text>
</comment>
<evidence type="ECO:0000256" key="2">
    <source>
        <dbReference type="ARBA" id="ARBA00023015"/>
    </source>
</evidence>
<proteinExistence type="inferred from homology"/>
<dbReference type="GO" id="GO:0016987">
    <property type="term" value="F:sigma factor activity"/>
    <property type="evidence" value="ECO:0007669"/>
    <property type="project" value="UniProtKB-KW"/>
</dbReference>
<dbReference type="Pfam" id="PF04542">
    <property type="entry name" value="Sigma70_r2"/>
    <property type="match status" value="1"/>
</dbReference>
<dbReference type="InterPro" id="IPR014325">
    <property type="entry name" value="RNA_pol_sigma-E_actinobac"/>
</dbReference>
<dbReference type="GO" id="GO:0006352">
    <property type="term" value="P:DNA-templated transcription initiation"/>
    <property type="evidence" value="ECO:0007669"/>
    <property type="project" value="InterPro"/>
</dbReference>
<keyword evidence="9" id="KW-1185">Reference proteome</keyword>
<protein>
    <submittedName>
        <fullName evidence="8">RNA polymerase sigma-70 factor (Sigma-E family)</fullName>
    </submittedName>
</protein>
<dbReference type="NCBIfam" id="TIGR02983">
    <property type="entry name" value="SigE-fam_strep"/>
    <property type="match status" value="1"/>
</dbReference>
<dbReference type="InterPro" id="IPR014284">
    <property type="entry name" value="RNA_pol_sigma-70_dom"/>
</dbReference>
<dbReference type="Gene3D" id="1.10.10.10">
    <property type="entry name" value="Winged helix-like DNA-binding domain superfamily/Winged helix DNA-binding domain"/>
    <property type="match status" value="1"/>
</dbReference>
<dbReference type="GO" id="GO:0003677">
    <property type="term" value="F:DNA binding"/>
    <property type="evidence" value="ECO:0007669"/>
    <property type="project" value="UniProtKB-KW"/>
</dbReference>
<reference evidence="8" key="1">
    <citation type="submission" date="2020-11" db="EMBL/GenBank/DDBJ databases">
        <title>Sequencing the genomes of 1000 actinobacteria strains.</title>
        <authorList>
            <person name="Klenk H.-P."/>
        </authorList>
    </citation>
    <scope>NUCLEOTIDE SEQUENCE</scope>
    <source>
        <strain evidence="8">DSM 45356</strain>
    </source>
</reference>
<dbReference type="AlphaFoldDB" id="A0A8J7KQD9"/>
<dbReference type="PANTHER" id="PTHR43133">
    <property type="entry name" value="RNA POLYMERASE ECF-TYPE SIGMA FACTO"/>
    <property type="match status" value="1"/>
</dbReference>
<evidence type="ECO:0000256" key="3">
    <source>
        <dbReference type="ARBA" id="ARBA00023082"/>
    </source>
</evidence>
<dbReference type="RefSeq" id="WP_197004173.1">
    <property type="nucleotide sequence ID" value="NZ_BONS01000020.1"/>
</dbReference>
<evidence type="ECO:0000313" key="8">
    <source>
        <dbReference type="EMBL" id="MBG6137292.1"/>
    </source>
</evidence>
<evidence type="ECO:0000259" key="6">
    <source>
        <dbReference type="Pfam" id="PF04542"/>
    </source>
</evidence>
<dbReference type="InterPro" id="IPR013249">
    <property type="entry name" value="RNA_pol_sigma70_r4_t2"/>
</dbReference>
<dbReference type="InterPro" id="IPR013324">
    <property type="entry name" value="RNA_pol_sigma_r3/r4-like"/>
</dbReference>
<dbReference type="SUPFAM" id="SSF88946">
    <property type="entry name" value="Sigma2 domain of RNA polymerase sigma factors"/>
    <property type="match status" value="1"/>
</dbReference>
<gene>
    <name evidence="8" type="ORF">IW245_003486</name>
</gene>
<dbReference type="InterPro" id="IPR036388">
    <property type="entry name" value="WH-like_DNA-bd_sf"/>
</dbReference>
<dbReference type="Pfam" id="PF08281">
    <property type="entry name" value="Sigma70_r4_2"/>
    <property type="match status" value="1"/>
</dbReference>
<dbReference type="InterPro" id="IPR007627">
    <property type="entry name" value="RNA_pol_sigma70_r2"/>
</dbReference>
<dbReference type="PANTHER" id="PTHR43133:SF50">
    <property type="entry name" value="ECF RNA POLYMERASE SIGMA FACTOR SIGM"/>
    <property type="match status" value="1"/>
</dbReference>
<dbReference type="Gene3D" id="1.10.1740.10">
    <property type="match status" value="1"/>
</dbReference>
<evidence type="ECO:0000256" key="4">
    <source>
        <dbReference type="ARBA" id="ARBA00023125"/>
    </source>
</evidence>
<sequence length="181" mass="19892">MRALADSDGLEGFTAYFTARRDVVRRTAYVLCGDWHRADDLAQAAFVRLAAGWHTVRDRQALDAFVRTCLVRAYIADTGRAWRRRELTAAAPPEPPPVDDGGDAVATRVAVVEALRSVPRRQRAVLVCRYYEGLDVAETAEVLRVSQGTVKSQTAKGLAALRVALGGVRDLVDTRPTWEAI</sequence>
<evidence type="ECO:0000256" key="5">
    <source>
        <dbReference type="ARBA" id="ARBA00023163"/>
    </source>
</evidence>
<dbReference type="NCBIfam" id="TIGR02937">
    <property type="entry name" value="sigma70-ECF"/>
    <property type="match status" value="1"/>
</dbReference>
<feature type="domain" description="RNA polymerase sigma factor 70 region 4 type 2" evidence="7">
    <location>
        <begin position="109"/>
        <end position="161"/>
    </location>
</feature>
<dbReference type="SUPFAM" id="SSF88659">
    <property type="entry name" value="Sigma3 and sigma4 domains of RNA polymerase sigma factors"/>
    <property type="match status" value="1"/>
</dbReference>
<organism evidence="8 9">
    <name type="scientific">Longispora fulva</name>
    <dbReference type="NCBI Taxonomy" id="619741"/>
    <lineage>
        <taxon>Bacteria</taxon>
        <taxon>Bacillati</taxon>
        <taxon>Actinomycetota</taxon>
        <taxon>Actinomycetes</taxon>
        <taxon>Micromonosporales</taxon>
        <taxon>Micromonosporaceae</taxon>
        <taxon>Longispora</taxon>
    </lineage>
</organism>
<evidence type="ECO:0000259" key="7">
    <source>
        <dbReference type="Pfam" id="PF08281"/>
    </source>
</evidence>
<dbReference type="EMBL" id="JADOUF010000001">
    <property type="protein sequence ID" value="MBG6137292.1"/>
    <property type="molecule type" value="Genomic_DNA"/>
</dbReference>
<name>A0A8J7KQD9_9ACTN</name>